<feature type="transmembrane region" description="Helical" evidence="6">
    <location>
        <begin position="305"/>
        <end position="324"/>
    </location>
</feature>
<organism evidence="8 9">
    <name type="scientific">Caulobacter ginsengisoli</name>
    <dbReference type="NCBI Taxonomy" id="400775"/>
    <lineage>
        <taxon>Bacteria</taxon>
        <taxon>Pseudomonadati</taxon>
        <taxon>Pseudomonadota</taxon>
        <taxon>Alphaproteobacteria</taxon>
        <taxon>Caulobacterales</taxon>
        <taxon>Caulobacteraceae</taxon>
        <taxon>Caulobacter</taxon>
    </lineage>
</organism>
<evidence type="ECO:0000313" key="8">
    <source>
        <dbReference type="EMBL" id="MDQ0466436.1"/>
    </source>
</evidence>
<evidence type="ECO:0000256" key="4">
    <source>
        <dbReference type="ARBA" id="ARBA00022989"/>
    </source>
</evidence>
<accession>A0ABU0IWN4</accession>
<protein>
    <submittedName>
        <fullName evidence="8">Tight adherence protein B</fullName>
    </submittedName>
</protein>
<evidence type="ECO:0000256" key="6">
    <source>
        <dbReference type="SAM" id="Phobius"/>
    </source>
</evidence>
<dbReference type="Pfam" id="PF00482">
    <property type="entry name" value="T2SSF"/>
    <property type="match status" value="1"/>
</dbReference>
<comment type="subcellular location">
    <subcellularLocation>
        <location evidence="1">Cell membrane</location>
        <topology evidence="1">Multi-pass membrane protein</topology>
    </subcellularLocation>
</comment>
<dbReference type="InterPro" id="IPR018076">
    <property type="entry name" value="T2SS_GspF_dom"/>
</dbReference>
<evidence type="ECO:0000256" key="3">
    <source>
        <dbReference type="ARBA" id="ARBA00022692"/>
    </source>
</evidence>
<feature type="transmembrane region" description="Helical" evidence="6">
    <location>
        <begin position="263"/>
        <end position="285"/>
    </location>
</feature>
<keyword evidence="4 6" id="KW-1133">Transmembrane helix</keyword>
<dbReference type="PANTHER" id="PTHR35007">
    <property type="entry name" value="INTEGRAL MEMBRANE PROTEIN-RELATED"/>
    <property type="match status" value="1"/>
</dbReference>
<keyword evidence="5 6" id="KW-0472">Membrane</keyword>
<evidence type="ECO:0000313" key="9">
    <source>
        <dbReference type="Proteomes" id="UP001228905"/>
    </source>
</evidence>
<keyword evidence="9" id="KW-1185">Reference proteome</keyword>
<dbReference type="RefSeq" id="WP_307352535.1">
    <property type="nucleotide sequence ID" value="NZ_JAUSVS010000011.1"/>
</dbReference>
<evidence type="ECO:0000256" key="2">
    <source>
        <dbReference type="ARBA" id="ARBA00022475"/>
    </source>
</evidence>
<feature type="domain" description="Type II secretion system protein GspF" evidence="7">
    <location>
        <begin position="162"/>
        <end position="285"/>
    </location>
</feature>
<dbReference type="EMBL" id="JAUSVS010000011">
    <property type="protein sequence ID" value="MDQ0466436.1"/>
    <property type="molecule type" value="Genomic_DNA"/>
</dbReference>
<feature type="transmembrane region" description="Helical" evidence="6">
    <location>
        <begin position="6"/>
        <end position="24"/>
    </location>
</feature>
<reference evidence="8 9" key="1">
    <citation type="submission" date="2023-07" db="EMBL/GenBank/DDBJ databases">
        <title>Genomic Encyclopedia of Type Strains, Phase IV (KMG-IV): sequencing the most valuable type-strain genomes for metagenomic binning, comparative biology and taxonomic classification.</title>
        <authorList>
            <person name="Goeker M."/>
        </authorList>
    </citation>
    <scope>NUCLEOTIDE SEQUENCE [LARGE SCALE GENOMIC DNA]</scope>
    <source>
        <strain evidence="8 9">DSM 18695</strain>
    </source>
</reference>
<proteinExistence type="predicted"/>
<evidence type="ECO:0000256" key="5">
    <source>
        <dbReference type="ARBA" id="ARBA00023136"/>
    </source>
</evidence>
<keyword evidence="3 6" id="KW-0812">Transmembrane</keyword>
<keyword evidence="2" id="KW-1003">Cell membrane</keyword>
<feature type="transmembrane region" description="Helical" evidence="6">
    <location>
        <begin position="126"/>
        <end position="146"/>
    </location>
</feature>
<evidence type="ECO:0000259" key="7">
    <source>
        <dbReference type="Pfam" id="PF00482"/>
    </source>
</evidence>
<dbReference type="Gene3D" id="1.20.81.30">
    <property type="entry name" value="Type II secretion system (T2SS), domain F"/>
    <property type="match status" value="1"/>
</dbReference>
<dbReference type="Proteomes" id="UP001228905">
    <property type="component" value="Unassembled WGS sequence"/>
</dbReference>
<gene>
    <name evidence="8" type="ORF">QO010_004229</name>
</gene>
<dbReference type="InterPro" id="IPR042094">
    <property type="entry name" value="T2SS_GspF_sf"/>
</dbReference>
<dbReference type="PANTHER" id="PTHR35007:SF1">
    <property type="entry name" value="PILUS ASSEMBLY PROTEIN"/>
    <property type="match status" value="1"/>
</dbReference>
<evidence type="ECO:0000256" key="1">
    <source>
        <dbReference type="ARBA" id="ARBA00004651"/>
    </source>
</evidence>
<feature type="transmembrane region" description="Helical" evidence="6">
    <location>
        <begin position="101"/>
        <end position="120"/>
    </location>
</feature>
<comment type="caution">
    <text evidence="8">The sequence shown here is derived from an EMBL/GenBank/DDBJ whole genome shotgun (WGS) entry which is preliminary data.</text>
</comment>
<name>A0ABU0IWN4_9CAUL</name>
<sequence length="328" mass="35787">MMTILIAVLGFVTIAGLGLAFAGSGNSNAKTVKRAQAIVSGNQAGEKRGAKTARSAVNNQELRRKQILKNLKDEEKQQKAKTVTLTARLQQAGLTLTVRNFWIISSALGLIVAAIGLLFIHKPWVGPVLGVVAAVGLPRWIINFLAKRRTKKFTEAFSDAIDIIVRGIKSGLPVHDCLKIIGRESPEPLAGEFRRLVESVGMGAPMDQALEKMFERMPTSELRFFSIVLAIQAKTGGNLAEALNNLSVVLRSRKLMREKIKALSSEAIASSFIIGSLPPGVVTLISVTSPKYMVPMFTDPRGNMMLMGAVFWMSCGIFVMRKMINFKF</sequence>